<dbReference type="Pfam" id="PF13191">
    <property type="entry name" value="AAA_16"/>
    <property type="match status" value="1"/>
</dbReference>
<dbReference type="InterPro" id="IPR036388">
    <property type="entry name" value="WH-like_DNA-bd_sf"/>
</dbReference>
<dbReference type="AlphaFoldDB" id="A0A5N8XKB5"/>
<accession>A0A5N8XKB5</accession>
<dbReference type="GO" id="GO:0004016">
    <property type="term" value="F:adenylate cyclase activity"/>
    <property type="evidence" value="ECO:0007669"/>
    <property type="project" value="TreeGrafter"/>
</dbReference>
<dbReference type="InterPro" id="IPR000792">
    <property type="entry name" value="Tscrpt_reg_LuxR_C"/>
</dbReference>
<proteinExistence type="predicted"/>
<dbReference type="Pfam" id="PF00196">
    <property type="entry name" value="GerE"/>
    <property type="match status" value="1"/>
</dbReference>
<dbReference type="PANTHER" id="PTHR16305:SF35">
    <property type="entry name" value="TRANSCRIPTIONAL ACTIVATOR DOMAIN"/>
    <property type="match status" value="1"/>
</dbReference>
<dbReference type="GO" id="GO:0003677">
    <property type="term" value="F:DNA binding"/>
    <property type="evidence" value="ECO:0007669"/>
    <property type="project" value="InterPro"/>
</dbReference>
<organism evidence="4 5">
    <name type="scientific">Streptomyces spongiae</name>
    <dbReference type="NCBI Taxonomy" id="565072"/>
    <lineage>
        <taxon>Bacteria</taxon>
        <taxon>Bacillati</taxon>
        <taxon>Actinomycetota</taxon>
        <taxon>Actinomycetes</taxon>
        <taxon>Kitasatosporales</taxon>
        <taxon>Streptomycetaceae</taxon>
        <taxon>Streptomyces</taxon>
    </lineage>
</organism>
<dbReference type="PROSITE" id="PS50043">
    <property type="entry name" value="HTH_LUXR_2"/>
    <property type="match status" value="1"/>
</dbReference>
<dbReference type="PANTHER" id="PTHR16305">
    <property type="entry name" value="TESTICULAR SOLUBLE ADENYLYL CYCLASE"/>
    <property type="match status" value="1"/>
</dbReference>
<dbReference type="CDD" id="cd06170">
    <property type="entry name" value="LuxR_C_like"/>
    <property type="match status" value="1"/>
</dbReference>
<dbReference type="SUPFAM" id="SSF52540">
    <property type="entry name" value="P-loop containing nucleoside triphosphate hydrolases"/>
    <property type="match status" value="1"/>
</dbReference>
<evidence type="ECO:0000256" key="2">
    <source>
        <dbReference type="ARBA" id="ARBA00022840"/>
    </source>
</evidence>
<evidence type="ECO:0000313" key="4">
    <source>
        <dbReference type="EMBL" id="MPY59899.1"/>
    </source>
</evidence>
<comment type="caution">
    <text evidence="4">The sequence shown here is derived from an EMBL/GenBank/DDBJ whole genome shotgun (WGS) entry which is preliminary data.</text>
</comment>
<name>A0A5N8XKB5_9ACTN</name>
<dbReference type="Proteomes" id="UP000400924">
    <property type="component" value="Unassembled WGS sequence"/>
</dbReference>
<dbReference type="InterPro" id="IPR041664">
    <property type="entry name" value="AAA_16"/>
</dbReference>
<protein>
    <submittedName>
        <fullName evidence="4">AAA family ATPase</fullName>
    </submittedName>
</protein>
<keyword evidence="5" id="KW-1185">Reference proteome</keyword>
<sequence>MLLEREQELTVLDKAVADTQSGTGALVLVDGGTGTGTTALLNQLTDRATAAGALVLQSVGAPGERTVPFGVLRQLVLRLVAERHLSDLPLDVPPPLDLGTGYAGAGEGTGAGDLADTLHWLHIVFAGLSAERTVVLAVDDLAWVDDSSLEALAHLAARLDGLRMLLAVVRKDGLGARDPRIGEIAAVATHRVRARALSRRATAELVTRHFGPGSPDEFSRAAHEVTGGRPRDLRVLCDRARLRRLGAPHWHTARLRRLGESLHRERLLQLLRREPVLDTFLKATTVLADQATDDLVARLAGLSRQQCEHAREVLTHVWPPAIRQGEAAHMHAATEIVLQAMGEEERSRCHREASTVLDACGAGPEEVTVPLLHVDRLDDPWDIDQLRAAAAAARRRGAPEAAVRYLSRALVDVPTSSQVRAELLYELGVTELDLKNPVAGLHFVQAARLMPQLRRRAEFVSSTPLDLVLSDPQVADLVRETAADLGTPREDDRQGRYVAMRLEARVRYAGLHDLDLVMSAAPRLRELGERRYGASAAERELRTVLVFAASMGGQTDHRAVASMARQILDEEPAHAALAGLALELLPAALYYTDTPHAASSWLDAAHLHASQEGNRVMLSRVASARGLIHLARGEVGPARECSLHALALAESATGRNRLEPTVVLGCIALELQDHELADRVLDPSVPLTDLRLFALGRSLNGMRAEAQGNLAVALAHYLDCGRVLERAGWVNPRSAHWQVRAALVQHRMGRMAQALETARTHHERAVVWGAPTPLSRALRLLGILTGGSRGIEMLRQAVDTVETEGSRLELAHALTELGRRLQKESIPEGDRLYRRGRRLAAELQNAPSDVGPATTARSAWALSAGLTAAETRVAERAARGLSNREIAEQLKTSLRAVERHLTSAYRKFDITGREQLARVVRTDDSH</sequence>
<dbReference type="InterPro" id="IPR011990">
    <property type="entry name" value="TPR-like_helical_dom_sf"/>
</dbReference>
<dbReference type="GO" id="GO:0006355">
    <property type="term" value="P:regulation of DNA-templated transcription"/>
    <property type="evidence" value="ECO:0007669"/>
    <property type="project" value="InterPro"/>
</dbReference>
<dbReference type="InterPro" id="IPR016032">
    <property type="entry name" value="Sig_transdc_resp-reg_C-effctor"/>
</dbReference>
<dbReference type="Gene3D" id="1.10.10.10">
    <property type="entry name" value="Winged helix-like DNA-binding domain superfamily/Winged helix DNA-binding domain"/>
    <property type="match status" value="1"/>
</dbReference>
<dbReference type="SMART" id="SM00421">
    <property type="entry name" value="HTH_LUXR"/>
    <property type="match status" value="1"/>
</dbReference>
<evidence type="ECO:0000256" key="1">
    <source>
        <dbReference type="ARBA" id="ARBA00022741"/>
    </source>
</evidence>
<dbReference type="RefSeq" id="WP_152773357.1">
    <property type="nucleotide sequence ID" value="NZ_VJZC01000171.1"/>
</dbReference>
<feature type="domain" description="HTH luxR-type" evidence="3">
    <location>
        <begin position="859"/>
        <end position="924"/>
    </location>
</feature>
<evidence type="ECO:0000313" key="5">
    <source>
        <dbReference type="Proteomes" id="UP000400924"/>
    </source>
</evidence>
<dbReference type="OrthoDB" id="3178131at2"/>
<evidence type="ECO:0000259" key="3">
    <source>
        <dbReference type="PROSITE" id="PS50043"/>
    </source>
</evidence>
<dbReference type="GO" id="GO:0005524">
    <property type="term" value="F:ATP binding"/>
    <property type="evidence" value="ECO:0007669"/>
    <property type="project" value="UniProtKB-KW"/>
</dbReference>
<keyword evidence="1" id="KW-0547">Nucleotide-binding</keyword>
<gene>
    <name evidence="4" type="ORF">FNH08_22840</name>
</gene>
<reference evidence="4 5" key="1">
    <citation type="submission" date="2019-07" db="EMBL/GenBank/DDBJ databases">
        <title>New species of Amycolatopsis and Streptomyces.</title>
        <authorList>
            <person name="Duangmal K."/>
            <person name="Teo W.F.A."/>
            <person name="Lipun K."/>
        </authorList>
    </citation>
    <scope>NUCLEOTIDE SEQUENCE [LARGE SCALE GENOMIC DNA]</scope>
    <source>
        <strain evidence="4 5">NBRC 106415</strain>
    </source>
</reference>
<dbReference type="SUPFAM" id="SSF46894">
    <property type="entry name" value="C-terminal effector domain of the bipartite response regulators"/>
    <property type="match status" value="1"/>
</dbReference>
<dbReference type="GO" id="GO:0005737">
    <property type="term" value="C:cytoplasm"/>
    <property type="evidence" value="ECO:0007669"/>
    <property type="project" value="TreeGrafter"/>
</dbReference>
<dbReference type="SUPFAM" id="SSF48452">
    <property type="entry name" value="TPR-like"/>
    <property type="match status" value="1"/>
</dbReference>
<keyword evidence="2" id="KW-0067">ATP-binding</keyword>
<dbReference type="EMBL" id="VJZC01000171">
    <property type="protein sequence ID" value="MPY59899.1"/>
    <property type="molecule type" value="Genomic_DNA"/>
</dbReference>
<dbReference type="InterPro" id="IPR027417">
    <property type="entry name" value="P-loop_NTPase"/>
</dbReference>